<dbReference type="AlphaFoldDB" id="A0AAV6UWA4"/>
<sequence length="73" mass="8424">MPRKSKTKSTVCVVTTWWGNNNLYLFPLTSLTLLEDISQGHPLPRDYFITDKKGAFHFMREQVEKQGCCSPEC</sequence>
<evidence type="ECO:0000313" key="2">
    <source>
        <dbReference type="Proteomes" id="UP000827092"/>
    </source>
</evidence>
<organism evidence="1 2">
    <name type="scientific">Oedothorax gibbosus</name>
    <dbReference type="NCBI Taxonomy" id="931172"/>
    <lineage>
        <taxon>Eukaryota</taxon>
        <taxon>Metazoa</taxon>
        <taxon>Ecdysozoa</taxon>
        <taxon>Arthropoda</taxon>
        <taxon>Chelicerata</taxon>
        <taxon>Arachnida</taxon>
        <taxon>Araneae</taxon>
        <taxon>Araneomorphae</taxon>
        <taxon>Entelegynae</taxon>
        <taxon>Araneoidea</taxon>
        <taxon>Linyphiidae</taxon>
        <taxon>Erigoninae</taxon>
        <taxon>Oedothorax</taxon>
    </lineage>
</organism>
<name>A0AAV6UWA4_9ARAC</name>
<comment type="caution">
    <text evidence="1">The sequence shown here is derived from an EMBL/GenBank/DDBJ whole genome shotgun (WGS) entry which is preliminary data.</text>
</comment>
<proteinExistence type="predicted"/>
<accession>A0AAV6UWA4</accession>
<protein>
    <submittedName>
        <fullName evidence="1">Uncharacterized protein</fullName>
    </submittedName>
</protein>
<evidence type="ECO:0000313" key="1">
    <source>
        <dbReference type="EMBL" id="KAG8187561.1"/>
    </source>
</evidence>
<gene>
    <name evidence="1" type="ORF">JTE90_008447</name>
</gene>
<dbReference type="Proteomes" id="UP000827092">
    <property type="component" value="Unassembled WGS sequence"/>
</dbReference>
<reference evidence="1 2" key="1">
    <citation type="journal article" date="2022" name="Nat. Ecol. Evol.">
        <title>A masculinizing supergene underlies an exaggerated male reproductive morph in a spider.</title>
        <authorList>
            <person name="Hendrickx F."/>
            <person name="De Corte Z."/>
            <person name="Sonet G."/>
            <person name="Van Belleghem S.M."/>
            <person name="Kostlbacher S."/>
            <person name="Vangestel C."/>
        </authorList>
    </citation>
    <scope>NUCLEOTIDE SEQUENCE [LARGE SCALE GENOMIC DNA]</scope>
    <source>
        <strain evidence="1">W744_W776</strain>
    </source>
</reference>
<dbReference type="EMBL" id="JAFNEN010000268">
    <property type="protein sequence ID" value="KAG8187561.1"/>
    <property type="molecule type" value="Genomic_DNA"/>
</dbReference>
<keyword evidence="2" id="KW-1185">Reference proteome</keyword>